<evidence type="ECO:0000313" key="3">
    <source>
        <dbReference type="Proteomes" id="UP000735302"/>
    </source>
</evidence>
<gene>
    <name evidence="2" type="ORF">PoB_005202100</name>
</gene>
<organism evidence="2 3">
    <name type="scientific">Plakobranchus ocellatus</name>
    <dbReference type="NCBI Taxonomy" id="259542"/>
    <lineage>
        <taxon>Eukaryota</taxon>
        <taxon>Metazoa</taxon>
        <taxon>Spiralia</taxon>
        <taxon>Lophotrochozoa</taxon>
        <taxon>Mollusca</taxon>
        <taxon>Gastropoda</taxon>
        <taxon>Heterobranchia</taxon>
        <taxon>Euthyneura</taxon>
        <taxon>Panpulmonata</taxon>
        <taxon>Sacoglossa</taxon>
        <taxon>Placobranchoidea</taxon>
        <taxon>Plakobranchidae</taxon>
        <taxon>Plakobranchus</taxon>
    </lineage>
</organism>
<comment type="caution">
    <text evidence="2">The sequence shown here is derived from an EMBL/GenBank/DDBJ whole genome shotgun (WGS) entry which is preliminary data.</text>
</comment>
<dbReference type="EMBL" id="BLXT01005762">
    <property type="protein sequence ID" value="GFO25516.1"/>
    <property type="molecule type" value="Genomic_DNA"/>
</dbReference>
<keyword evidence="3" id="KW-1185">Reference proteome</keyword>
<dbReference type="Proteomes" id="UP000735302">
    <property type="component" value="Unassembled WGS sequence"/>
</dbReference>
<evidence type="ECO:0000313" key="2">
    <source>
        <dbReference type="EMBL" id="GFO25516.1"/>
    </source>
</evidence>
<protein>
    <submittedName>
        <fullName evidence="2">Uncharacterized protein</fullName>
    </submittedName>
</protein>
<name>A0AAV4C2A7_9GAST</name>
<sequence>MTFLASPRRGDLRLSGSPSSQSAGGGARTRDRGVPADFRADWLATVPSMPPLFLGENLFKIEATVTWKRNLLFSLSKMRARKWFILPSEFVYLLITLIKTSNHACKSMVFAHNKMIPGFLPPSRLGTYKKRSL</sequence>
<accession>A0AAV4C2A7</accession>
<evidence type="ECO:0000256" key="1">
    <source>
        <dbReference type="SAM" id="MobiDB-lite"/>
    </source>
</evidence>
<dbReference type="AlphaFoldDB" id="A0AAV4C2A7"/>
<reference evidence="2 3" key="1">
    <citation type="journal article" date="2021" name="Elife">
        <title>Chloroplast acquisition without the gene transfer in kleptoplastic sea slugs, Plakobranchus ocellatus.</title>
        <authorList>
            <person name="Maeda T."/>
            <person name="Takahashi S."/>
            <person name="Yoshida T."/>
            <person name="Shimamura S."/>
            <person name="Takaki Y."/>
            <person name="Nagai Y."/>
            <person name="Toyoda A."/>
            <person name="Suzuki Y."/>
            <person name="Arimoto A."/>
            <person name="Ishii H."/>
            <person name="Satoh N."/>
            <person name="Nishiyama T."/>
            <person name="Hasebe M."/>
            <person name="Maruyama T."/>
            <person name="Minagawa J."/>
            <person name="Obokata J."/>
            <person name="Shigenobu S."/>
        </authorList>
    </citation>
    <scope>NUCLEOTIDE SEQUENCE [LARGE SCALE GENOMIC DNA]</scope>
</reference>
<feature type="region of interest" description="Disordered" evidence="1">
    <location>
        <begin position="1"/>
        <end position="33"/>
    </location>
</feature>
<proteinExistence type="predicted"/>